<feature type="domain" description="Ubiquitin-like" evidence="11">
    <location>
        <begin position="2"/>
        <end position="72"/>
    </location>
</feature>
<keyword evidence="12" id="KW-1185">Reference proteome</keyword>
<dbReference type="InterPro" id="IPR000626">
    <property type="entry name" value="Ubiquitin-like_dom"/>
</dbReference>
<dbReference type="GO" id="GO:0042761">
    <property type="term" value="P:very long-chain fatty acid biosynthetic process"/>
    <property type="evidence" value="ECO:0007669"/>
    <property type="project" value="TreeGrafter"/>
</dbReference>
<evidence type="ECO:0000313" key="13">
    <source>
        <dbReference type="WBParaSite" id="SMUV_0000442001-mRNA-1"/>
    </source>
</evidence>
<comment type="similarity">
    <text evidence="2">Belongs to the steroid 5-alpha reductase family.</text>
</comment>
<dbReference type="GO" id="GO:0005789">
    <property type="term" value="C:endoplasmic reticulum membrane"/>
    <property type="evidence" value="ECO:0007669"/>
    <property type="project" value="UniProtKB-SubCell"/>
</dbReference>
<evidence type="ECO:0000256" key="7">
    <source>
        <dbReference type="ARBA" id="ARBA00023002"/>
    </source>
</evidence>
<name>A0A158R4T9_9BILA</name>
<feature type="transmembrane region" description="Helical" evidence="10">
    <location>
        <begin position="192"/>
        <end position="215"/>
    </location>
</feature>
<dbReference type="CDD" id="cd04198">
    <property type="entry name" value="eIF-2B_gamma_N"/>
    <property type="match status" value="1"/>
</dbReference>
<dbReference type="InterPro" id="IPR005835">
    <property type="entry name" value="NTP_transferase_dom"/>
</dbReference>
<evidence type="ECO:0000256" key="6">
    <source>
        <dbReference type="ARBA" id="ARBA00022989"/>
    </source>
</evidence>
<organism evidence="12 13">
    <name type="scientific">Syphacia muris</name>
    <dbReference type="NCBI Taxonomy" id="451379"/>
    <lineage>
        <taxon>Eukaryota</taxon>
        <taxon>Metazoa</taxon>
        <taxon>Ecdysozoa</taxon>
        <taxon>Nematoda</taxon>
        <taxon>Chromadorea</taxon>
        <taxon>Rhabditida</taxon>
        <taxon>Spirurina</taxon>
        <taxon>Oxyuridomorpha</taxon>
        <taxon>Oxyuroidea</taxon>
        <taxon>Oxyuridae</taxon>
        <taxon>Syphacia</taxon>
    </lineage>
</organism>
<comment type="subcellular location">
    <subcellularLocation>
        <location evidence="1">Endoplasmic reticulum membrane</location>
        <topology evidence="1">Multi-pass membrane protein</topology>
    </subcellularLocation>
</comment>
<dbReference type="GO" id="GO:0016627">
    <property type="term" value="F:oxidoreductase activity, acting on the CH-CH group of donors"/>
    <property type="evidence" value="ECO:0007669"/>
    <property type="project" value="InterPro"/>
</dbReference>
<evidence type="ECO:0000256" key="10">
    <source>
        <dbReference type="SAM" id="Phobius"/>
    </source>
</evidence>
<evidence type="ECO:0000259" key="11">
    <source>
        <dbReference type="PROSITE" id="PS50053"/>
    </source>
</evidence>
<dbReference type="AlphaFoldDB" id="A0A158R4T9"/>
<evidence type="ECO:0000256" key="4">
    <source>
        <dbReference type="ARBA" id="ARBA00022692"/>
    </source>
</evidence>
<evidence type="ECO:0000256" key="8">
    <source>
        <dbReference type="ARBA" id="ARBA00023098"/>
    </source>
</evidence>
<dbReference type="SUPFAM" id="SSF53448">
    <property type="entry name" value="Nucleotide-diphospho-sugar transferases"/>
    <property type="match status" value="1"/>
</dbReference>
<dbReference type="InterPro" id="IPR001104">
    <property type="entry name" value="3-oxo-5_a-steroid_4-DH_C"/>
</dbReference>
<feature type="transmembrane region" description="Helical" evidence="10">
    <location>
        <begin position="88"/>
        <end position="108"/>
    </location>
</feature>
<dbReference type="InterPro" id="IPR029044">
    <property type="entry name" value="Nucleotide-diphossugar_trans"/>
</dbReference>
<dbReference type="InterPro" id="IPR039357">
    <property type="entry name" value="SRD5A/TECR"/>
</dbReference>
<evidence type="ECO:0000256" key="3">
    <source>
        <dbReference type="ARBA" id="ARBA00022516"/>
    </source>
</evidence>
<keyword evidence="6 10" id="KW-1133">Transmembrane helix</keyword>
<dbReference type="PROSITE" id="PS50244">
    <property type="entry name" value="S5A_REDUCTASE"/>
    <property type="match status" value="1"/>
</dbReference>
<keyword evidence="3" id="KW-0444">Lipid biosynthesis</keyword>
<dbReference type="SUPFAM" id="SSF54236">
    <property type="entry name" value="Ubiquitin-like"/>
    <property type="match status" value="1"/>
</dbReference>
<keyword evidence="5" id="KW-0521">NADP</keyword>
<dbReference type="STRING" id="451379.A0A158R4T9"/>
<accession>A0A158R4T9</accession>
<dbReference type="PANTHER" id="PTHR10556:SF28">
    <property type="entry name" value="VERY-LONG-CHAIN ENOYL-COA REDUCTASE"/>
    <property type="match status" value="1"/>
</dbReference>
<dbReference type="Pfam" id="PF00483">
    <property type="entry name" value="NTP_transferase"/>
    <property type="match status" value="1"/>
</dbReference>
<evidence type="ECO:0000313" key="12">
    <source>
        <dbReference type="Proteomes" id="UP000046393"/>
    </source>
</evidence>
<keyword evidence="7" id="KW-0560">Oxidoreductase</keyword>
<dbReference type="Gene3D" id="3.90.550.10">
    <property type="entry name" value="Spore Coat Polysaccharide Biosynthesis Protein SpsA, Chain A"/>
    <property type="match status" value="1"/>
</dbReference>
<protein>
    <submittedName>
        <fullName evidence="13">Very-long-chain enoyl-CoA reductase</fullName>
    </submittedName>
</protein>
<evidence type="ECO:0000256" key="2">
    <source>
        <dbReference type="ARBA" id="ARBA00007742"/>
    </source>
</evidence>
<dbReference type="PANTHER" id="PTHR10556">
    <property type="entry name" value="3-OXO-5-ALPHA-STEROID 4-DEHYDROGENASE"/>
    <property type="match status" value="1"/>
</dbReference>
<evidence type="ECO:0000256" key="5">
    <source>
        <dbReference type="ARBA" id="ARBA00022857"/>
    </source>
</evidence>
<sequence>MALINIEIFDAKRVSRSVVVLENISSDQTVLSLKKLIAQKTQPSIPIERQQLRVTVASKGLNDESMLSALNLPSIGAHLFLRDLGPQIGWRTVFLAEYAGPLFIYLLFYLRPSWFYDRNFRVPDVAVTLAVACWTFHYLKRLYETIFVHRFSNSTMPLFNLFKNCSYYWGFTAFVSYFINHPDYKSPIGGNVQIYAGLIGFVLCEIGNFSIHALLRDLRPAGTKERKIPYPNSNLMTKLYNYVSCPNYTYETFAWVSFAVMTQSFPGHYIKMLINEWQAVVLCGGSGCRMTELTDHIPKCMLPVVGVPLFWYPLNFLQRNSIHDVFLIVNEKHAAEVKLLLTQKSLPPLDDLHIEVLVCNNDDFGTADVLRHFASKIKKNFIVISGDFVSDMTLEPVLSLHRSENSALTCVFAENVVSGQVPGPKIKRNKGRDLIALSTTNQLLFMASEEDVDQSVQLSPSLLWKYKVFNLTAKYNDCHVYLMKRFVLDILCKERTMSSLKVDLIPFILERQYTTIEPDIASHLESDGQLDLINHFNCGIGDEKAASKLRCFAYLVTPENGTIIAHVNNLGSYFELNKRIIRFLPTRFNQHFPAGLKNNASMDRWLTALESYISETVHFADSFQPTDSAIVTSNTTVTPPNKIQNEIIAPVREMDLDDDDDDE</sequence>
<keyword evidence="8" id="KW-0443">Lipid metabolism</keyword>
<dbReference type="InterPro" id="IPR029071">
    <property type="entry name" value="Ubiquitin-like_domsf"/>
</dbReference>
<proteinExistence type="inferred from homology"/>
<dbReference type="PROSITE" id="PS50053">
    <property type="entry name" value="UBIQUITIN_2"/>
    <property type="match status" value="1"/>
</dbReference>
<dbReference type="WBParaSite" id="SMUV_0000442001-mRNA-1">
    <property type="protein sequence ID" value="SMUV_0000442001-mRNA-1"/>
    <property type="gene ID" value="SMUV_0000442001"/>
</dbReference>
<dbReference type="Proteomes" id="UP000046393">
    <property type="component" value="Unplaced"/>
</dbReference>
<dbReference type="Gene3D" id="3.10.20.90">
    <property type="entry name" value="Phosphatidylinositol 3-kinase Catalytic Subunit, Chain A, domain 1"/>
    <property type="match status" value="1"/>
</dbReference>
<keyword evidence="4 10" id="KW-0812">Transmembrane</keyword>
<dbReference type="Pfam" id="PF02544">
    <property type="entry name" value="Steroid_dh"/>
    <property type="match status" value="1"/>
</dbReference>
<feature type="transmembrane region" description="Helical" evidence="10">
    <location>
        <begin position="160"/>
        <end position="180"/>
    </location>
</feature>
<reference evidence="13" key="1">
    <citation type="submission" date="2016-04" db="UniProtKB">
        <authorList>
            <consortium name="WormBaseParasite"/>
        </authorList>
    </citation>
    <scope>IDENTIFICATION</scope>
</reference>
<evidence type="ECO:0000256" key="9">
    <source>
        <dbReference type="ARBA" id="ARBA00023136"/>
    </source>
</evidence>
<keyword evidence="9 10" id="KW-0472">Membrane</keyword>
<evidence type="ECO:0000256" key="1">
    <source>
        <dbReference type="ARBA" id="ARBA00004477"/>
    </source>
</evidence>